<dbReference type="GO" id="GO:0005829">
    <property type="term" value="C:cytosol"/>
    <property type="evidence" value="ECO:0007669"/>
    <property type="project" value="TreeGrafter"/>
</dbReference>
<dbReference type="PRINTS" id="PR00034">
    <property type="entry name" value="HTHCRP"/>
</dbReference>
<dbReference type="PANTHER" id="PTHR24567:SF75">
    <property type="entry name" value="FUMARATE AND NITRATE REDUCTION REGULATORY PROTEIN"/>
    <property type="match status" value="1"/>
</dbReference>
<feature type="domain" description="HTH crp-type" evidence="4">
    <location>
        <begin position="138"/>
        <end position="207"/>
    </location>
</feature>
<evidence type="ECO:0000313" key="5">
    <source>
        <dbReference type="EMBL" id="MBT2189075.1"/>
    </source>
</evidence>
<dbReference type="InterPro" id="IPR000595">
    <property type="entry name" value="cNMP-bd_dom"/>
</dbReference>
<dbReference type="InterPro" id="IPR036388">
    <property type="entry name" value="WH-like_DNA-bd_sf"/>
</dbReference>
<dbReference type="Gene3D" id="2.60.120.10">
    <property type="entry name" value="Jelly Rolls"/>
    <property type="match status" value="1"/>
</dbReference>
<keyword evidence="6" id="KW-1185">Reference proteome</keyword>
<dbReference type="Pfam" id="PF13545">
    <property type="entry name" value="HTH_Crp_2"/>
    <property type="match status" value="1"/>
</dbReference>
<dbReference type="GO" id="GO:0003677">
    <property type="term" value="F:DNA binding"/>
    <property type="evidence" value="ECO:0007669"/>
    <property type="project" value="UniProtKB-KW"/>
</dbReference>
<keyword evidence="2" id="KW-0238">DNA-binding</keyword>
<proteinExistence type="predicted"/>
<dbReference type="InterPro" id="IPR050397">
    <property type="entry name" value="Env_Response_Regulators"/>
</dbReference>
<dbReference type="PROSITE" id="PS51063">
    <property type="entry name" value="HTH_CRP_2"/>
    <property type="match status" value="1"/>
</dbReference>
<sequence>MTHALSNGIEFNAPAMALAVKRLGVRMTFPKGVEIFGQDEEADLVYGLMSGAVRTTRMLSDGRRQIGNFYSRGDLIGLTTGPVHRFSAETLSDCSFRVVKRSSIQLHGGDDELDDAIWEAMRRELEQAQEHLLFLGRTSACERVARFLISIAPRNSSARVALPMNRQDMADYLGLAIETVSRTVSHLQASEIIEFSGCRYFRVLRWDALELLAA</sequence>
<dbReference type="InterPro" id="IPR036390">
    <property type="entry name" value="WH_DNA-bd_sf"/>
</dbReference>
<name>A0A9X1IT89_9SPHN</name>
<gene>
    <name evidence="5" type="ORF">KK488_19175</name>
</gene>
<evidence type="ECO:0000256" key="1">
    <source>
        <dbReference type="ARBA" id="ARBA00023015"/>
    </source>
</evidence>
<dbReference type="SUPFAM" id="SSF46785">
    <property type="entry name" value="Winged helix' DNA-binding domain"/>
    <property type="match status" value="1"/>
</dbReference>
<dbReference type="InterPro" id="IPR014710">
    <property type="entry name" value="RmlC-like_jellyroll"/>
</dbReference>
<dbReference type="GO" id="GO:0003700">
    <property type="term" value="F:DNA-binding transcription factor activity"/>
    <property type="evidence" value="ECO:0007669"/>
    <property type="project" value="TreeGrafter"/>
</dbReference>
<dbReference type="Pfam" id="PF00027">
    <property type="entry name" value="cNMP_binding"/>
    <property type="match status" value="1"/>
</dbReference>
<dbReference type="InterPro" id="IPR012318">
    <property type="entry name" value="HTH_CRP"/>
</dbReference>
<protein>
    <submittedName>
        <fullName evidence="5">Helix-turn-helix domain-containing protein</fullName>
    </submittedName>
</protein>
<accession>A0A9X1IT89</accession>
<comment type="caution">
    <text evidence="5">The sequence shown here is derived from an EMBL/GenBank/DDBJ whole genome shotgun (WGS) entry which is preliminary data.</text>
</comment>
<dbReference type="SUPFAM" id="SSF51206">
    <property type="entry name" value="cAMP-binding domain-like"/>
    <property type="match status" value="1"/>
</dbReference>
<dbReference type="AlphaFoldDB" id="A0A9X1IT89"/>
<keyword evidence="3" id="KW-0804">Transcription</keyword>
<evidence type="ECO:0000256" key="2">
    <source>
        <dbReference type="ARBA" id="ARBA00023125"/>
    </source>
</evidence>
<organism evidence="5 6">
    <name type="scientific">Sphingobium nicotianae</name>
    <dbReference type="NCBI Taxonomy" id="2782607"/>
    <lineage>
        <taxon>Bacteria</taxon>
        <taxon>Pseudomonadati</taxon>
        <taxon>Pseudomonadota</taxon>
        <taxon>Alphaproteobacteria</taxon>
        <taxon>Sphingomonadales</taxon>
        <taxon>Sphingomonadaceae</taxon>
        <taxon>Sphingobium</taxon>
    </lineage>
</organism>
<dbReference type="EMBL" id="JAHGAW010000014">
    <property type="protein sequence ID" value="MBT2189075.1"/>
    <property type="molecule type" value="Genomic_DNA"/>
</dbReference>
<dbReference type="Gene3D" id="1.10.10.10">
    <property type="entry name" value="Winged helix-like DNA-binding domain superfamily/Winged helix DNA-binding domain"/>
    <property type="match status" value="1"/>
</dbReference>
<keyword evidence="1" id="KW-0805">Transcription regulation</keyword>
<evidence type="ECO:0000313" key="6">
    <source>
        <dbReference type="Proteomes" id="UP001138757"/>
    </source>
</evidence>
<reference evidence="5" key="1">
    <citation type="submission" date="2021-05" db="EMBL/GenBank/DDBJ databases">
        <title>Genome of Sphingobium sp. strain.</title>
        <authorList>
            <person name="Fan R."/>
        </authorList>
    </citation>
    <scope>NUCLEOTIDE SEQUENCE</scope>
    <source>
        <strain evidence="5">H33</strain>
    </source>
</reference>
<dbReference type="Proteomes" id="UP001138757">
    <property type="component" value="Unassembled WGS sequence"/>
</dbReference>
<dbReference type="InterPro" id="IPR018490">
    <property type="entry name" value="cNMP-bd_dom_sf"/>
</dbReference>
<evidence type="ECO:0000259" key="4">
    <source>
        <dbReference type="PROSITE" id="PS51063"/>
    </source>
</evidence>
<dbReference type="CDD" id="cd00092">
    <property type="entry name" value="HTH_CRP"/>
    <property type="match status" value="1"/>
</dbReference>
<dbReference type="SMART" id="SM00419">
    <property type="entry name" value="HTH_CRP"/>
    <property type="match status" value="1"/>
</dbReference>
<evidence type="ECO:0000256" key="3">
    <source>
        <dbReference type="ARBA" id="ARBA00023163"/>
    </source>
</evidence>
<dbReference type="CDD" id="cd00038">
    <property type="entry name" value="CAP_ED"/>
    <property type="match status" value="1"/>
</dbReference>
<dbReference type="RefSeq" id="WP_214625328.1">
    <property type="nucleotide sequence ID" value="NZ_JAHGAW010000014.1"/>
</dbReference>
<dbReference type="PANTHER" id="PTHR24567">
    <property type="entry name" value="CRP FAMILY TRANSCRIPTIONAL REGULATORY PROTEIN"/>
    <property type="match status" value="1"/>
</dbReference>